<dbReference type="EMBL" id="KB644411">
    <property type="protein sequence ID" value="EPS28872.1"/>
    <property type="molecule type" value="Genomic_DNA"/>
</dbReference>
<dbReference type="Proteomes" id="UP000019376">
    <property type="component" value="Unassembled WGS sequence"/>
</dbReference>
<gene>
    <name evidence="2" type="ORF">PDE_03818</name>
</gene>
<evidence type="ECO:0000256" key="1">
    <source>
        <dbReference type="SAM" id="MobiDB-lite"/>
    </source>
</evidence>
<proteinExistence type="predicted"/>
<keyword evidence="3" id="KW-1185">Reference proteome</keyword>
<dbReference type="AlphaFoldDB" id="S8B346"/>
<evidence type="ECO:0000313" key="2">
    <source>
        <dbReference type="EMBL" id="EPS28872.1"/>
    </source>
</evidence>
<protein>
    <submittedName>
        <fullName evidence="2">Uncharacterized protein</fullName>
    </submittedName>
</protein>
<dbReference type="HOGENOM" id="CLU_1415620_0_0_1"/>
<name>S8B346_PENO1</name>
<sequence length="192" mass="21836">MVAGFWNVSIDFPAPDMHAGEEDGDRRPSHRRESVGPDVLDDNMSIIVKIVKLIALGRRLLLKIRQDAWECALHVMQSRSKDHSNQTWMFRLGEFPYFIIFIQQMLHIDACVAPTMISSGLRAKTKPSSFFSRGLVIATMFTHTGASDEGSHSRTGTMGFHYCFSRLLSGQGMYLPSLRWFCASHYFFFYSG</sequence>
<feature type="region of interest" description="Disordered" evidence="1">
    <location>
        <begin position="16"/>
        <end position="36"/>
    </location>
</feature>
<accession>S8B346</accession>
<feature type="compositionally biased region" description="Basic and acidic residues" evidence="1">
    <location>
        <begin position="18"/>
        <end position="35"/>
    </location>
</feature>
<evidence type="ECO:0000313" key="3">
    <source>
        <dbReference type="Proteomes" id="UP000019376"/>
    </source>
</evidence>
<organism evidence="2 3">
    <name type="scientific">Penicillium oxalicum (strain 114-2 / CGMCC 5302)</name>
    <name type="common">Penicillium decumbens</name>
    <dbReference type="NCBI Taxonomy" id="933388"/>
    <lineage>
        <taxon>Eukaryota</taxon>
        <taxon>Fungi</taxon>
        <taxon>Dikarya</taxon>
        <taxon>Ascomycota</taxon>
        <taxon>Pezizomycotina</taxon>
        <taxon>Eurotiomycetes</taxon>
        <taxon>Eurotiomycetidae</taxon>
        <taxon>Eurotiales</taxon>
        <taxon>Aspergillaceae</taxon>
        <taxon>Penicillium</taxon>
    </lineage>
</organism>
<reference evidence="2 3" key="1">
    <citation type="journal article" date="2013" name="PLoS ONE">
        <title>Genomic and secretomic analyses reveal unique features of the lignocellulolytic enzyme system of Penicillium decumbens.</title>
        <authorList>
            <person name="Liu G."/>
            <person name="Zhang L."/>
            <person name="Wei X."/>
            <person name="Zou G."/>
            <person name="Qin Y."/>
            <person name="Ma L."/>
            <person name="Li J."/>
            <person name="Zheng H."/>
            <person name="Wang S."/>
            <person name="Wang C."/>
            <person name="Xun L."/>
            <person name="Zhao G.-P."/>
            <person name="Zhou Z."/>
            <person name="Qu Y."/>
        </authorList>
    </citation>
    <scope>NUCLEOTIDE SEQUENCE [LARGE SCALE GENOMIC DNA]</scope>
    <source>
        <strain evidence="3">114-2 / CGMCC 5302</strain>
    </source>
</reference>